<feature type="transmembrane region" description="Helical" evidence="6">
    <location>
        <begin position="339"/>
        <end position="360"/>
    </location>
</feature>
<dbReference type="Pfam" id="PF13567">
    <property type="entry name" value="DUF4131"/>
    <property type="match status" value="1"/>
</dbReference>
<dbReference type="InterPro" id="IPR025405">
    <property type="entry name" value="DUF4131"/>
</dbReference>
<feature type="transmembrane region" description="Helical" evidence="6">
    <location>
        <begin position="59"/>
        <end position="79"/>
    </location>
</feature>
<feature type="transmembrane region" description="Helical" evidence="6">
    <location>
        <begin position="36"/>
        <end position="53"/>
    </location>
</feature>
<dbReference type="GO" id="GO:0005886">
    <property type="term" value="C:plasma membrane"/>
    <property type="evidence" value="ECO:0007669"/>
    <property type="project" value="UniProtKB-SubCell"/>
</dbReference>
<evidence type="ECO:0000256" key="4">
    <source>
        <dbReference type="ARBA" id="ARBA00022989"/>
    </source>
</evidence>
<keyword evidence="4 6" id="KW-1133">Transmembrane helix</keyword>
<dbReference type="Pfam" id="PF03772">
    <property type="entry name" value="Competence"/>
    <property type="match status" value="1"/>
</dbReference>
<organism evidence="9 10">
    <name type="scientific">Candidatus Berkelbacteria bacterium Athens1014_28</name>
    <dbReference type="NCBI Taxonomy" id="2017145"/>
    <lineage>
        <taxon>Bacteria</taxon>
        <taxon>Candidatus Berkelbacteria</taxon>
    </lineage>
</organism>
<sequence length="495" mass="55932">MKNMSIPNFRVFTFVLVSFLIGIFFSSFFNLNFYNFYWQAFPIFVLTIGIYFLTKKEYLLKLSIYISSAFLFGFLLFAYKNTIISENSLPLSTIHKTTAIIVNYPQIGQTNQQFFVEISDSGKTKRILLTTAKNPEYFYGDKIEIEGTTTKPENFSGFDYINYLKRFGITAEIKNPEITFLSKNNGNKIYHYLFFLRKKFETSVIENLPEPESSLAIGLDIGSTKGFSKEIMEQFSKIGITHIVALSGYNVTIIIVALTDILLGILTARQIFFFSSIIIILFDILTGGAASVVRASIITLVITFGKTIGRKADMTNLLLLSATVMVVINPFLLRFDGGFALSFIAFSGLVYISPIIEKLFNLRWAKIIPDFIKSVIIETSAAQVAVLPLILLMFGRISIIAPISNILILPIIPVTMLFVFISALIDFALPAVGHLAYLISYFPLKYILFISDKFSKMPLSSVIISNNWQIFFVASYCILLFSSLLFIKLKWAEEK</sequence>
<accession>A0A554LKS3</accession>
<keyword evidence="2" id="KW-1003">Cell membrane</keyword>
<feature type="transmembrane region" description="Helical" evidence="6">
    <location>
        <begin position="271"/>
        <end position="304"/>
    </location>
</feature>
<feature type="transmembrane region" description="Helical" evidence="6">
    <location>
        <begin position="399"/>
        <end position="420"/>
    </location>
</feature>
<evidence type="ECO:0000259" key="8">
    <source>
        <dbReference type="Pfam" id="PF13567"/>
    </source>
</evidence>
<comment type="caution">
    <text evidence="9">The sequence shown here is derived from an EMBL/GenBank/DDBJ whole genome shotgun (WGS) entry which is preliminary data.</text>
</comment>
<dbReference type="InterPro" id="IPR004477">
    <property type="entry name" value="ComEC_N"/>
</dbReference>
<protein>
    <submittedName>
        <fullName evidence="9">DNA internalization-related competence protein ComEC/Rec2</fullName>
    </submittedName>
</protein>
<evidence type="ECO:0000256" key="2">
    <source>
        <dbReference type="ARBA" id="ARBA00022475"/>
    </source>
</evidence>
<dbReference type="InterPro" id="IPR052159">
    <property type="entry name" value="Competence_DNA_uptake"/>
</dbReference>
<comment type="subcellular location">
    <subcellularLocation>
        <location evidence="1">Cell membrane</location>
        <topology evidence="1">Multi-pass membrane protein</topology>
    </subcellularLocation>
</comment>
<evidence type="ECO:0000313" key="9">
    <source>
        <dbReference type="EMBL" id="TSC93462.1"/>
    </source>
</evidence>
<dbReference type="NCBIfam" id="TIGR00360">
    <property type="entry name" value="ComEC_N-term"/>
    <property type="match status" value="1"/>
</dbReference>
<name>A0A554LKS3_9BACT</name>
<gene>
    <name evidence="9" type="ORF">Athens101428_675</name>
</gene>
<feature type="domain" description="DUF4131" evidence="8">
    <location>
        <begin position="36"/>
        <end position="174"/>
    </location>
</feature>
<feature type="transmembrane region" description="Helical" evidence="6">
    <location>
        <begin position="468"/>
        <end position="487"/>
    </location>
</feature>
<evidence type="ECO:0000256" key="5">
    <source>
        <dbReference type="ARBA" id="ARBA00023136"/>
    </source>
</evidence>
<reference evidence="9 10" key="1">
    <citation type="submission" date="2017-07" db="EMBL/GenBank/DDBJ databases">
        <title>Mechanisms for carbon and nitrogen cycling indicate functional differentiation within the Candidate Phyla Radiation.</title>
        <authorList>
            <person name="Danczak R.E."/>
            <person name="Johnston M.D."/>
            <person name="Kenah C."/>
            <person name="Slattery M."/>
            <person name="Wrighton K.C."/>
            <person name="Wilkins M.J."/>
        </authorList>
    </citation>
    <scope>NUCLEOTIDE SEQUENCE [LARGE SCALE GENOMIC DNA]</scope>
    <source>
        <strain evidence="9">Athens1014_28</strain>
    </source>
</reference>
<feature type="domain" description="ComEC/Rec2-related protein" evidence="7">
    <location>
        <begin position="221"/>
        <end position="487"/>
    </location>
</feature>
<evidence type="ECO:0000259" key="7">
    <source>
        <dbReference type="Pfam" id="PF03772"/>
    </source>
</evidence>
<feature type="transmembrane region" description="Helical" evidence="6">
    <location>
        <begin position="12"/>
        <end position="29"/>
    </location>
</feature>
<feature type="transmembrane region" description="Helical" evidence="6">
    <location>
        <begin position="316"/>
        <end position="333"/>
    </location>
</feature>
<evidence type="ECO:0000256" key="3">
    <source>
        <dbReference type="ARBA" id="ARBA00022692"/>
    </source>
</evidence>
<evidence type="ECO:0000256" key="1">
    <source>
        <dbReference type="ARBA" id="ARBA00004651"/>
    </source>
</evidence>
<dbReference type="PANTHER" id="PTHR30619">
    <property type="entry name" value="DNA INTERNALIZATION/COMPETENCE PROTEIN COMEC/REC2"/>
    <property type="match status" value="1"/>
</dbReference>
<evidence type="ECO:0000313" key="10">
    <source>
        <dbReference type="Proteomes" id="UP000316495"/>
    </source>
</evidence>
<feature type="transmembrane region" description="Helical" evidence="6">
    <location>
        <begin position="427"/>
        <end position="448"/>
    </location>
</feature>
<feature type="transmembrane region" description="Helical" evidence="6">
    <location>
        <begin position="372"/>
        <end position="393"/>
    </location>
</feature>
<dbReference type="AlphaFoldDB" id="A0A554LKS3"/>
<dbReference type="Proteomes" id="UP000316495">
    <property type="component" value="Unassembled WGS sequence"/>
</dbReference>
<keyword evidence="3 6" id="KW-0812">Transmembrane</keyword>
<proteinExistence type="predicted"/>
<evidence type="ECO:0000256" key="6">
    <source>
        <dbReference type="SAM" id="Phobius"/>
    </source>
</evidence>
<dbReference type="EMBL" id="VMGN01000044">
    <property type="protein sequence ID" value="TSC93462.1"/>
    <property type="molecule type" value="Genomic_DNA"/>
</dbReference>
<keyword evidence="5 6" id="KW-0472">Membrane</keyword>
<dbReference type="PANTHER" id="PTHR30619:SF7">
    <property type="entry name" value="BETA-LACTAMASE DOMAIN PROTEIN"/>
    <property type="match status" value="1"/>
</dbReference>
<feature type="transmembrane region" description="Helical" evidence="6">
    <location>
        <begin position="238"/>
        <end position="265"/>
    </location>
</feature>